<evidence type="ECO:0000256" key="2">
    <source>
        <dbReference type="ARBA" id="ARBA00022679"/>
    </source>
</evidence>
<protein>
    <submittedName>
        <fullName evidence="3">Heptosyltransferase-3</fullName>
    </submittedName>
</protein>
<dbReference type="InterPro" id="IPR051199">
    <property type="entry name" value="LPS_LOS_Heptosyltrfase"/>
</dbReference>
<sequence>MKDITEINPKRILVCQLRQIGDVVLATPSVSLLHKKFPQAEIHVYTEEKCAQVFANNPAVQHIWSIKKNELRNPFKALAFYRKVGISDYDLVVDFQQLPRCRWMLLFCNAPVKLSFKPPWYNRFLYTNWPESIPGGYAAKYKAGVLKPLGIDWDDECPHIFVSDKEREEARACLSSLGVKDEDSLITLDPSHRRYTRKWPAEHYGKLISLVAEKRKNLKFFILYGPGEKDVALKVKAVSGLEDRCVLLDKPGSLRLMAALIERAVLHIGNCSAPRHFAVGVGTPSITIPGSSSSAWTFPSSDHIEVVPDLECQPCRRESCARGDLACLNDLAPEDVFVKVLDKI</sequence>
<accession>A0A1G9CL78</accession>
<organism evidence="3 4">
    <name type="scientific">Maridesulfovibrio ferrireducens</name>
    <dbReference type="NCBI Taxonomy" id="246191"/>
    <lineage>
        <taxon>Bacteria</taxon>
        <taxon>Pseudomonadati</taxon>
        <taxon>Thermodesulfobacteriota</taxon>
        <taxon>Desulfovibrionia</taxon>
        <taxon>Desulfovibrionales</taxon>
        <taxon>Desulfovibrionaceae</taxon>
        <taxon>Maridesulfovibrio</taxon>
    </lineage>
</organism>
<gene>
    <name evidence="3" type="ORF">SAMN05660337_0712</name>
</gene>
<keyword evidence="4" id="KW-1185">Reference proteome</keyword>
<keyword evidence="2 3" id="KW-0808">Transferase</keyword>
<dbReference type="PANTHER" id="PTHR30160">
    <property type="entry name" value="TETRAACYLDISACCHARIDE 4'-KINASE-RELATED"/>
    <property type="match status" value="1"/>
</dbReference>
<reference evidence="4" key="1">
    <citation type="submission" date="2016-10" db="EMBL/GenBank/DDBJ databases">
        <authorList>
            <person name="Varghese N."/>
            <person name="Submissions S."/>
        </authorList>
    </citation>
    <scope>NUCLEOTIDE SEQUENCE [LARGE SCALE GENOMIC DNA]</scope>
    <source>
        <strain evidence="4">DSM 16995</strain>
    </source>
</reference>
<evidence type="ECO:0000256" key="1">
    <source>
        <dbReference type="ARBA" id="ARBA00022676"/>
    </source>
</evidence>
<dbReference type="EMBL" id="FNGA01000001">
    <property type="protein sequence ID" value="SDK52194.1"/>
    <property type="molecule type" value="Genomic_DNA"/>
</dbReference>
<dbReference type="InterPro" id="IPR002201">
    <property type="entry name" value="Glyco_trans_9"/>
</dbReference>
<dbReference type="SUPFAM" id="SSF53756">
    <property type="entry name" value="UDP-Glycosyltransferase/glycogen phosphorylase"/>
    <property type="match status" value="1"/>
</dbReference>
<dbReference type="RefSeq" id="WP_092158266.1">
    <property type="nucleotide sequence ID" value="NZ_FNGA01000001.1"/>
</dbReference>
<dbReference type="PANTHER" id="PTHR30160:SF1">
    <property type="entry name" value="LIPOPOLYSACCHARIDE 1,2-N-ACETYLGLUCOSAMINETRANSFERASE-RELATED"/>
    <property type="match status" value="1"/>
</dbReference>
<dbReference type="Pfam" id="PF01075">
    <property type="entry name" value="Glyco_transf_9"/>
    <property type="match status" value="1"/>
</dbReference>
<dbReference type="Gene3D" id="3.40.50.2000">
    <property type="entry name" value="Glycogen Phosphorylase B"/>
    <property type="match status" value="2"/>
</dbReference>
<dbReference type="GO" id="GO:0008713">
    <property type="term" value="F:ADP-heptose-lipopolysaccharide heptosyltransferase activity"/>
    <property type="evidence" value="ECO:0007669"/>
    <property type="project" value="TreeGrafter"/>
</dbReference>
<evidence type="ECO:0000313" key="3">
    <source>
        <dbReference type="EMBL" id="SDK52194.1"/>
    </source>
</evidence>
<dbReference type="CDD" id="cd03789">
    <property type="entry name" value="GT9_LPS_heptosyltransferase"/>
    <property type="match status" value="1"/>
</dbReference>
<dbReference type="OrthoDB" id="9760688at2"/>
<dbReference type="GO" id="GO:0009244">
    <property type="term" value="P:lipopolysaccharide core region biosynthetic process"/>
    <property type="evidence" value="ECO:0007669"/>
    <property type="project" value="TreeGrafter"/>
</dbReference>
<dbReference type="AlphaFoldDB" id="A0A1G9CL78"/>
<dbReference type="Proteomes" id="UP000199053">
    <property type="component" value="Unassembled WGS sequence"/>
</dbReference>
<keyword evidence="1" id="KW-0328">Glycosyltransferase</keyword>
<proteinExistence type="predicted"/>
<evidence type="ECO:0000313" key="4">
    <source>
        <dbReference type="Proteomes" id="UP000199053"/>
    </source>
</evidence>
<dbReference type="STRING" id="246191.SAMN05660337_0712"/>
<dbReference type="GO" id="GO:0005829">
    <property type="term" value="C:cytosol"/>
    <property type="evidence" value="ECO:0007669"/>
    <property type="project" value="TreeGrafter"/>
</dbReference>
<name>A0A1G9CL78_9BACT</name>